<dbReference type="InterPro" id="IPR045865">
    <property type="entry name" value="ACT-like_dom_sf"/>
</dbReference>
<dbReference type="SMART" id="SM00116">
    <property type="entry name" value="CBS"/>
    <property type="match status" value="2"/>
</dbReference>
<dbReference type="KEGG" id="uth:DKZ56_12165"/>
<dbReference type="InterPro" id="IPR051257">
    <property type="entry name" value="Diverse_CBS-Domain"/>
</dbReference>
<dbReference type="CDD" id="cd04883">
    <property type="entry name" value="ACT_AcuB"/>
    <property type="match status" value="1"/>
</dbReference>
<gene>
    <name evidence="5" type="ORF">DKZ56_12165</name>
</gene>
<organism evidence="5 6">
    <name type="scientific">Ureibacillus thermophilus</name>
    <dbReference type="NCBI Taxonomy" id="367743"/>
    <lineage>
        <taxon>Bacteria</taxon>
        <taxon>Bacillati</taxon>
        <taxon>Bacillota</taxon>
        <taxon>Bacilli</taxon>
        <taxon>Bacillales</taxon>
        <taxon>Caryophanaceae</taxon>
        <taxon>Ureibacillus</taxon>
    </lineage>
</organism>
<accession>A0A4P6UW67</accession>
<dbReference type="PANTHER" id="PTHR43080:SF2">
    <property type="entry name" value="CBS DOMAIN-CONTAINING PROTEIN"/>
    <property type="match status" value="1"/>
</dbReference>
<evidence type="ECO:0000259" key="3">
    <source>
        <dbReference type="PROSITE" id="PS51371"/>
    </source>
</evidence>
<dbReference type="SUPFAM" id="SSF55021">
    <property type="entry name" value="ACT-like"/>
    <property type="match status" value="1"/>
</dbReference>
<dbReference type="Pfam" id="PF00571">
    <property type="entry name" value="CBS"/>
    <property type="match status" value="2"/>
</dbReference>
<evidence type="ECO:0000313" key="6">
    <source>
        <dbReference type="Proteomes" id="UP000291151"/>
    </source>
</evidence>
<feature type="domain" description="CBS" evidence="3">
    <location>
        <begin position="7"/>
        <end position="63"/>
    </location>
</feature>
<evidence type="ECO:0000256" key="2">
    <source>
        <dbReference type="PROSITE-ProRule" id="PRU00703"/>
    </source>
</evidence>
<evidence type="ECO:0000259" key="4">
    <source>
        <dbReference type="PROSITE" id="PS51671"/>
    </source>
</evidence>
<dbReference type="SUPFAM" id="SSF54631">
    <property type="entry name" value="CBS-domain pair"/>
    <property type="match status" value="1"/>
</dbReference>
<sequence>MIVEQIMQTKVYTLTPKDTLNDALNLMREKNVRHIPIVDEAKNVVGLITSHDVKNALPSCLKEENNKAIYDTPIEKFMVKDIIFGHPLDFVEDVAMTFYESKISCLPIVSGGKLVGIVTTSDLLTAYIELTGAHQPSSKIDIRLKDQVGTLADVLAIVKKHHANVLSILVFPDTENENSRIITIRIRMMNPLPIIKDLRNHGYEVLWPNLPGVNL</sequence>
<reference evidence="5 6" key="1">
    <citation type="submission" date="2019-02" db="EMBL/GenBank/DDBJ databases">
        <title>Ureibacillus thermophilus.</title>
        <authorList>
            <person name="Sunny J.S."/>
            <person name="Natarajan A."/>
            <person name="Saleena L.M."/>
        </authorList>
    </citation>
    <scope>NUCLEOTIDE SEQUENCE [LARGE SCALE GENOMIC DNA]</scope>
    <source>
        <strain evidence="5 6">LM102</strain>
    </source>
</reference>
<dbReference type="InterPro" id="IPR002912">
    <property type="entry name" value="ACT_dom"/>
</dbReference>
<dbReference type="InterPro" id="IPR000644">
    <property type="entry name" value="CBS_dom"/>
</dbReference>
<evidence type="ECO:0000256" key="1">
    <source>
        <dbReference type="ARBA" id="ARBA00023122"/>
    </source>
</evidence>
<dbReference type="InterPro" id="IPR046342">
    <property type="entry name" value="CBS_dom_sf"/>
</dbReference>
<keyword evidence="1 2" id="KW-0129">CBS domain</keyword>
<feature type="domain" description="ACT" evidence="4">
    <location>
        <begin position="139"/>
        <end position="213"/>
    </location>
</feature>
<keyword evidence="6" id="KW-1185">Reference proteome</keyword>
<protein>
    <submittedName>
        <fullName evidence="5">CBS domain-containing protein</fullName>
    </submittedName>
</protein>
<dbReference type="PROSITE" id="PS51371">
    <property type="entry name" value="CBS"/>
    <property type="match status" value="2"/>
</dbReference>
<dbReference type="Pfam" id="PF01842">
    <property type="entry name" value="ACT"/>
    <property type="match status" value="1"/>
</dbReference>
<name>A0A4P6UW67_9BACL</name>
<proteinExistence type="predicted"/>
<dbReference type="AlphaFoldDB" id="A0A4P6UW67"/>
<dbReference type="Proteomes" id="UP000291151">
    <property type="component" value="Chromosome"/>
</dbReference>
<evidence type="ECO:0000313" key="5">
    <source>
        <dbReference type="EMBL" id="QBK26551.1"/>
    </source>
</evidence>
<dbReference type="PROSITE" id="PS51671">
    <property type="entry name" value="ACT"/>
    <property type="match status" value="1"/>
</dbReference>
<dbReference type="RefSeq" id="WP_208650241.1">
    <property type="nucleotide sequence ID" value="NZ_CP036528.1"/>
</dbReference>
<dbReference type="CDD" id="cd04584">
    <property type="entry name" value="CBS_pair_AcuB_like"/>
    <property type="match status" value="1"/>
</dbReference>
<feature type="domain" description="CBS" evidence="3">
    <location>
        <begin position="78"/>
        <end position="137"/>
    </location>
</feature>
<dbReference type="EMBL" id="CP036528">
    <property type="protein sequence ID" value="QBK26551.1"/>
    <property type="molecule type" value="Genomic_DNA"/>
</dbReference>
<dbReference type="Gene3D" id="3.10.580.10">
    <property type="entry name" value="CBS-domain"/>
    <property type="match status" value="1"/>
</dbReference>
<dbReference type="PANTHER" id="PTHR43080">
    <property type="entry name" value="CBS DOMAIN-CONTAINING PROTEIN CBSX3, MITOCHONDRIAL"/>
    <property type="match status" value="1"/>
</dbReference>